<dbReference type="EMBL" id="JBFRYA010000007">
    <property type="protein sequence ID" value="MEX1669127.1"/>
    <property type="molecule type" value="Genomic_DNA"/>
</dbReference>
<evidence type="ECO:0000313" key="1">
    <source>
        <dbReference type="EMBL" id="MEX1669127.1"/>
    </source>
</evidence>
<keyword evidence="2" id="KW-1185">Reference proteome</keyword>
<protein>
    <recommendedName>
        <fullName evidence="3">Transglycosylase SLT domain-containing protein</fullName>
    </recommendedName>
</protein>
<accession>A0ABV3U591</accession>
<evidence type="ECO:0000313" key="2">
    <source>
        <dbReference type="Proteomes" id="UP001557485"/>
    </source>
</evidence>
<comment type="caution">
    <text evidence="1">The sequence shown here is derived from an EMBL/GenBank/DDBJ whole genome shotgun (WGS) entry which is preliminary data.</text>
</comment>
<gene>
    <name evidence="1" type="ORF">AB4876_09400</name>
</gene>
<dbReference type="Proteomes" id="UP001557485">
    <property type="component" value="Unassembled WGS sequence"/>
</dbReference>
<evidence type="ECO:0008006" key="3">
    <source>
        <dbReference type="Google" id="ProtNLM"/>
    </source>
</evidence>
<sequence>MLNVKQLRDYVVRPVLRELDAHSEAAERLMLGTAAQESRFEYIHQIGGGPALGLWQMEPATHNDIVSNYLNRKPEMAAAVFRASGCAGFEANNLLKNVSYACAFARVHYLRVKEALPSDLDGQAKYYKIYYNTPLGKATVHEYVQNFKRLVEPSL</sequence>
<organism evidence="1 2">
    <name type="scientific">Zhongshania guokunii</name>
    <dbReference type="NCBI Taxonomy" id="641783"/>
    <lineage>
        <taxon>Bacteria</taxon>
        <taxon>Pseudomonadati</taxon>
        <taxon>Pseudomonadota</taxon>
        <taxon>Gammaproteobacteria</taxon>
        <taxon>Cellvibrionales</taxon>
        <taxon>Spongiibacteraceae</taxon>
        <taxon>Zhongshania</taxon>
    </lineage>
</organism>
<proteinExistence type="predicted"/>
<dbReference type="RefSeq" id="WP_368381398.1">
    <property type="nucleotide sequence ID" value="NZ_JBFRYA010000007.1"/>
</dbReference>
<name>A0ABV3U591_9GAMM</name>
<reference evidence="1 2" key="1">
    <citation type="journal article" date="2011" name="Int. J. Syst. Evol. Microbiol.">
        <title>Zhongshania antarctica gen. nov., sp. nov. and Zhongshania guokunii sp. nov., gammaproteobacteria respectively isolated from coastal attached (fast) ice and surface seawater of the Antarctic.</title>
        <authorList>
            <person name="Li H.J."/>
            <person name="Zhang X.Y."/>
            <person name="Chen C.X."/>
            <person name="Zhang Y.J."/>
            <person name="Gao Z.M."/>
            <person name="Yu Y."/>
            <person name="Chen X.L."/>
            <person name="Chen B."/>
            <person name="Zhang Y.Z."/>
        </authorList>
    </citation>
    <scope>NUCLEOTIDE SEQUENCE [LARGE SCALE GENOMIC DNA]</scope>
    <source>
        <strain evidence="1 2">ZS6-22T</strain>
    </source>
</reference>